<proteinExistence type="predicted"/>
<dbReference type="AlphaFoldDB" id="X1UYN7"/>
<protein>
    <recommendedName>
        <fullName evidence="2">16S rRNA (Guanine(527)-N(7))-methyltransferase RsmG</fullName>
    </recommendedName>
</protein>
<dbReference type="InterPro" id="IPR029063">
    <property type="entry name" value="SAM-dependent_MTases_sf"/>
</dbReference>
<evidence type="ECO:0008006" key="2">
    <source>
        <dbReference type="Google" id="ProtNLM"/>
    </source>
</evidence>
<name>X1UYN7_9ZZZZ</name>
<evidence type="ECO:0000313" key="1">
    <source>
        <dbReference type="EMBL" id="GAJ05001.1"/>
    </source>
</evidence>
<dbReference type="InterPro" id="IPR003682">
    <property type="entry name" value="rRNA_ssu_MeTfrase_G"/>
</dbReference>
<dbReference type="Gene3D" id="3.40.50.150">
    <property type="entry name" value="Vaccinia Virus protein VP39"/>
    <property type="match status" value="1"/>
</dbReference>
<dbReference type="Pfam" id="PF02527">
    <property type="entry name" value="GidB"/>
    <property type="match status" value="1"/>
</dbReference>
<dbReference type="GO" id="GO:0005737">
    <property type="term" value="C:cytoplasm"/>
    <property type="evidence" value="ECO:0007669"/>
    <property type="project" value="InterPro"/>
</dbReference>
<dbReference type="GO" id="GO:0008649">
    <property type="term" value="F:rRNA methyltransferase activity"/>
    <property type="evidence" value="ECO:0007669"/>
    <property type="project" value="InterPro"/>
</dbReference>
<comment type="caution">
    <text evidence="1">The sequence shown here is derived from an EMBL/GenBank/DDBJ whole genome shotgun (WGS) entry which is preliminary data.</text>
</comment>
<reference evidence="1" key="1">
    <citation type="journal article" date="2014" name="Front. Microbiol.">
        <title>High frequency of phylogenetically diverse reductive dehalogenase-homologous genes in deep subseafloor sedimentary metagenomes.</title>
        <authorList>
            <person name="Kawai M."/>
            <person name="Futagami T."/>
            <person name="Toyoda A."/>
            <person name="Takaki Y."/>
            <person name="Nishi S."/>
            <person name="Hori S."/>
            <person name="Arai W."/>
            <person name="Tsubouchi T."/>
            <person name="Morono Y."/>
            <person name="Uchiyama I."/>
            <person name="Ito T."/>
            <person name="Fujiyama A."/>
            <person name="Inagaki F."/>
            <person name="Takami H."/>
        </authorList>
    </citation>
    <scope>NUCLEOTIDE SEQUENCE</scope>
    <source>
        <strain evidence="1">Expedition CK06-06</strain>
    </source>
</reference>
<dbReference type="EMBL" id="BARW01027713">
    <property type="protein sequence ID" value="GAJ05001.1"/>
    <property type="molecule type" value="Genomic_DNA"/>
</dbReference>
<feature type="non-terminal residue" evidence="1">
    <location>
        <position position="1"/>
    </location>
</feature>
<sequence length="37" mass="4542">LNEEQIKKFSRYLKLLAQWNQKINLTSLKTPQEIRLR</sequence>
<accession>X1UYN7</accession>
<gene>
    <name evidence="1" type="ORF">S12H4_44909</name>
</gene>
<organism evidence="1">
    <name type="scientific">marine sediment metagenome</name>
    <dbReference type="NCBI Taxonomy" id="412755"/>
    <lineage>
        <taxon>unclassified sequences</taxon>
        <taxon>metagenomes</taxon>
        <taxon>ecological metagenomes</taxon>
    </lineage>
</organism>